<reference evidence="2 3" key="1">
    <citation type="submission" date="2015-09" db="EMBL/GenBank/DDBJ databases">
        <title>Host preference determinants of Valsa canker pathogens revealed by comparative genomics.</title>
        <authorList>
            <person name="Yin Z."/>
            <person name="Huang L."/>
        </authorList>
    </citation>
    <scope>NUCLEOTIDE SEQUENCE [LARGE SCALE GENOMIC DNA]</scope>
    <source>
        <strain evidence="2 3">SXYLt</strain>
    </source>
</reference>
<feature type="compositionally biased region" description="Low complexity" evidence="1">
    <location>
        <begin position="61"/>
        <end position="79"/>
    </location>
</feature>
<comment type="caution">
    <text evidence="2">The sequence shown here is derived from an EMBL/GenBank/DDBJ whole genome shotgun (WGS) entry which is preliminary data.</text>
</comment>
<evidence type="ECO:0000256" key="1">
    <source>
        <dbReference type="SAM" id="MobiDB-lite"/>
    </source>
</evidence>
<feature type="compositionally biased region" description="Pro residues" evidence="1">
    <location>
        <begin position="9"/>
        <end position="21"/>
    </location>
</feature>
<feature type="region of interest" description="Disordered" evidence="1">
    <location>
        <begin position="1"/>
        <end position="29"/>
    </location>
</feature>
<accession>A0A423XKG0</accession>
<dbReference type="STRING" id="1230097.A0A423XKG0"/>
<protein>
    <submittedName>
        <fullName evidence="2">Uncharacterized protein</fullName>
    </submittedName>
</protein>
<name>A0A423XKG0_9PEZI</name>
<dbReference type="Proteomes" id="UP000285146">
    <property type="component" value="Unassembled WGS sequence"/>
</dbReference>
<organism evidence="2 3">
    <name type="scientific">Cytospora leucostoma</name>
    <dbReference type="NCBI Taxonomy" id="1230097"/>
    <lineage>
        <taxon>Eukaryota</taxon>
        <taxon>Fungi</taxon>
        <taxon>Dikarya</taxon>
        <taxon>Ascomycota</taxon>
        <taxon>Pezizomycotina</taxon>
        <taxon>Sordariomycetes</taxon>
        <taxon>Sordariomycetidae</taxon>
        <taxon>Diaporthales</taxon>
        <taxon>Cytosporaceae</taxon>
        <taxon>Cytospora</taxon>
    </lineage>
</organism>
<dbReference type="InParanoid" id="A0A423XKG0"/>
<proteinExistence type="predicted"/>
<keyword evidence="3" id="KW-1185">Reference proteome</keyword>
<dbReference type="OrthoDB" id="10659296at2759"/>
<evidence type="ECO:0000313" key="2">
    <source>
        <dbReference type="EMBL" id="ROW16655.1"/>
    </source>
</evidence>
<gene>
    <name evidence="2" type="ORF">VPNG_01706</name>
</gene>
<dbReference type="EMBL" id="LKEB01000004">
    <property type="protein sequence ID" value="ROW16655.1"/>
    <property type="molecule type" value="Genomic_DNA"/>
</dbReference>
<feature type="region of interest" description="Disordered" evidence="1">
    <location>
        <begin position="161"/>
        <end position="192"/>
    </location>
</feature>
<sequence length="222" mass="23886">MSTMLYPCGPLPEPSTPPPPSYSAVNNSRFNSRPSHASAVTLIDNRHNISFAQWVRGLFRTNNNTKNNKNNNNDNNNNNSQPEPQDESLLQTQDLEITVHDTTPNITEVVAVTCDERRRKVTVDVKVSASVTARRRRHAAGPGGRPAAVVAPTKWLVKRTAQAKFSKPKGKGGGASSRSVAMATEKATRDAAEEAHRRAVALATMNAAAKALGEVAAQARGV</sequence>
<evidence type="ECO:0000313" key="3">
    <source>
        <dbReference type="Proteomes" id="UP000285146"/>
    </source>
</evidence>
<feature type="region of interest" description="Disordered" evidence="1">
    <location>
        <begin position="61"/>
        <end position="88"/>
    </location>
</feature>
<dbReference type="AlphaFoldDB" id="A0A423XKG0"/>